<dbReference type="InterPro" id="IPR004045">
    <property type="entry name" value="Glutathione_S-Trfase_N"/>
</dbReference>
<accession>A0A812LI40</accession>
<dbReference type="SFLD" id="SFLDG00358">
    <property type="entry name" value="Main_(cytGST)"/>
    <property type="match status" value="1"/>
</dbReference>
<evidence type="ECO:0000259" key="4">
    <source>
        <dbReference type="PROSITE" id="PS50405"/>
    </source>
</evidence>
<gene>
    <name evidence="5" type="primary">yghU</name>
    <name evidence="5" type="ORF">SNEC2469_LOCUS4616</name>
</gene>
<proteinExistence type="inferred from homology"/>
<protein>
    <submittedName>
        <fullName evidence="5">YghU protein</fullName>
    </submittedName>
</protein>
<evidence type="ECO:0000313" key="6">
    <source>
        <dbReference type="Proteomes" id="UP000601435"/>
    </source>
</evidence>
<feature type="non-terminal residue" evidence="5">
    <location>
        <position position="1"/>
    </location>
</feature>
<feature type="compositionally biased region" description="Basic and acidic residues" evidence="2">
    <location>
        <begin position="286"/>
        <end position="315"/>
    </location>
</feature>
<comment type="caution">
    <text evidence="5">The sequence shown here is derived from an EMBL/GenBank/DDBJ whole genome shotgun (WGS) entry which is preliminary data.</text>
</comment>
<evidence type="ECO:0000313" key="5">
    <source>
        <dbReference type="EMBL" id="CAE7243811.1"/>
    </source>
</evidence>
<dbReference type="Gene3D" id="3.40.30.10">
    <property type="entry name" value="Glutaredoxin"/>
    <property type="match status" value="1"/>
</dbReference>
<dbReference type="OrthoDB" id="427079at2759"/>
<dbReference type="Gene3D" id="1.20.1050.10">
    <property type="match status" value="1"/>
</dbReference>
<dbReference type="PROSITE" id="PS50405">
    <property type="entry name" value="GST_CTER"/>
    <property type="match status" value="1"/>
</dbReference>
<dbReference type="PROSITE" id="PS50404">
    <property type="entry name" value="GST_NTER"/>
    <property type="match status" value="1"/>
</dbReference>
<dbReference type="SFLD" id="SFLDS00019">
    <property type="entry name" value="Glutathione_Transferase_(cytos"/>
    <property type="match status" value="1"/>
</dbReference>
<dbReference type="SFLD" id="SFLDG01151">
    <property type="entry name" value="Main.2:_Nu-like"/>
    <property type="match status" value="1"/>
</dbReference>
<dbReference type="PANTHER" id="PTHR44051">
    <property type="entry name" value="GLUTATHIONE S-TRANSFERASE-RELATED"/>
    <property type="match status" value="1"/>
</dbReference>
<sequence length="315" mass="35616">MGQCLAPSTSPSLDMAEEKPSLPADYVVPKVWEYKEQGGQFGGTNRPYAGAWGEDKPLPKGEHKIQLYSMGTPNGVKVTILLEELVELFPDFEYDAWLIPINGVQFTSGFHAINPNSKIPAMVDHSTDKPVRVFESGSILMYLCDKFDKDGVFLPKEYPARAEVQNWLMWQMGSAPFIGGGFGHFYNYAPVKIQYAIDRYSMETKRLLDVLDKHLGDGNKKFICGDQYTIADMAVWPWVGWLMLGKIYGAAADFLQVQEYKNLMEWAKRVAERPAVKRGNMVNRPFGEKSEQLHERHARSDFETKTQDKLEAASA</sequence>
<evidence type="ECO:0000259" key="3">
    <source>
        <dbReference type="PROSITE" id="PS50404"/>
    </source>
</evidence>
<comment type="similarity">
    <text evidence="1">Belongs to the GST superfamily.</text>
</comment>
<evidence type="ECO:0000256" key="1">
    <source>
        <dbReference type="ARBA" id="ARBA00007409"/>
    </source>
</evidence>
<reference evidence="5" key="1">
    <citation type="submission" date="2021-02" db="EMBL/GenBank/DDBJ databases">
        <authorList>
            <person name="Dougan E. K."/>
            <person name="Rhodes N."/>
            <person name="Thang M."/>
            <person name="Chan C."/>
        </authorList>
    </citation>
    <scope>NUCLEOTIDE SEQUENCE</scope>
</reference>
<dbReference type="SUPFAM" id="SSF52833">
    <property type="entry name" value="Thioredoxin-like"/>
    <property type="match status" value="1"/>
</dbReference>
<evidence type="ECO:0000256" key="2">
    <source>
        <dbReference type="SAM" id="MobiDB-lite"/>
    </source>
</evidence>
<dbReference type="Proteomes" id="UP000601435">
    <property type="component" value="Unassembled WGS sequence"/>
</dbReference>
<dbReference type="Pfam" id="PF13410">
    <property type="entry name" value="GST_C_2"/>
    <property type="match status" value="1"/>
</dbReference>
<dbReference type="EMBL" id="CAJNJA010009160">
    <property type="protein sequence ID" value="CAE7243811.1"/>
    <property type="molecule type" value="Genomic_DNA"/>
</dbReference>
<name>A0A812LI40_9DINO</name>
<dbReference type="CDD" id="cd03048">
    <property type="entry name" value="GST_N_Ure2p_like"/>
    <property type="match status" value="1"/>
</dbReference>
<dbReference type="InterPro" id="IPR036282">
    <property type="entry name" value="Glutathione-S-Trfase_C_sf"/>
</dbReference>
<organism evidence="5 6">
    <name type="scientific">Symbiodinium necroappetens</name>
    <dbReference type="NCBI Taxonomy" id="1628268"/>
    <lineage>
        <taxon>Eukaryota</taxon>
        <taxon>Sar</taxon>
        <taxon>Alveolata</taxon>
        <taxon>Dinophyceae</taxon>
        <taxon>Suessiales</taxon>
        <taxon>Symbiodiniaceae</taxon>
        <taxon>Symbiodinium</taxon>
    </lineage>
</organism>
<keyword evidence="6" id="KW-1185">Reference proteome</keyword>
<feature type="domain" description="GST C-terminal" evidence="4">
    <location>
        <begin position="157"/>
        <end position="302"/>
    </location>
</feature>
<feature type="region of interest" description="Disordered" evidence="2">
    <location>
        <begin position="281"/>
        <end position="315"/>
    </location>
</feature>
<dbReference type="PANTHER" id="PTHR44051:SF22">
    <property type="entry name" value="DISULFIDE-BOND OXIDOREDUCTASE YGHU"/>
    <property type="match status" value="1"/>
</dbReference>
<dbReference type="InterPro" id="IPR036249">
    <property type="entry name" value="Thioredoxin-like_sf"/>
</dbReference>
<dbReference type="InterPro" id="IPR010987">
    <property type="entry name" value="Glutathione-S-Trfase_C-like"/>
</dbReference>
<dbReference type="AlphaFoldDB" id="A0A812LI40"/>
<dbReference type="CDD" id="cd10292">
    <property type="entry name" value="GST_C_YghU_like"/>
    <property type="match status" value="1"/>
</dbReference>
<feature type="domain" description="GST N-terminal" evidence="3">
    <location>
        <begin position="62"/>
        <end position="151"/>
    </location>
</feature>
<dbReference type="InterPro" id="IPR040079">
    <property type="entry name" value="Glutathione_S-Trfase"/>
</dbReference>
<dbReference type="NCBIfam" id="NF008731">
    <property type="entry name" value="PRK11752.1"/>
    <property type="match status" value="1"/>
</dbReference>
<dbReference type="SUPFAM" id="SSF47616">
    <property type="entry name" value="GST C-terminal domain-like"/>
    <property type="match status" value="1"/>
</dbReference>